<organism evidence="1">
    <name type="scientific">viral metagenome</name>
    <dbReference type="NCBI Taxonomy" id="1070528"/>
    <lineage>
        <taxon>unclassified sequences</taxon>
        <taxon>metagenomes</taxon>
        <taxon>organismal metagenomes</taxon>
    </lineage>
</organism>
<proteinExistence type="predicted"/>
<dbReference type="EMBL" id="MN739626">
    <property type="protein sequence ID" value="QHT16772.1"/>
    <property type="molecule type" value="Genomic_DNA"/>
</dbReference>
<dbReference type="AlphaFoldDB" id="A0A6C0DK89"/>
<name>A0A6C0DK89_9ZZZZ</name>
<sequence>MKCGAHTNPVDLRESGSCKNLLQVLSYVALARHGTIQYDLKKAALINPLTGSWEMYDIEAWSMEDSKEFMDVLEELRSRV</sequence>
<protein>
    <submittedName>
        <fullName evidence="1">Uncharacterized protein</fullName>
    </submittedName>
</protein>
<accession>A0A6C0DK89</accession>
<evidence type="ECO:0000313" key="1">
    <source>
        <dbReference type="EMBL" id="QHT16772.1"/>
    </source>
</evidence>
<reference evidence="1" key="1">
    <citation type="journal article" date="2020" name="Nature">
        <title>Giant virus diversity and host interactions through global metagenomics.</title>
        <authorList>
            <person name="Schulz F."/>
            <person name="Roux S."/>
            <person name="Paez-Espino D."/>
            <person name="Jungbluth S."/>
            <person name="Walsh D.A."/>
            <person name="Denef V.J."/>
            <person name="McMahon K.D."/>
            <person name="Konstantinidis K.T."/>
            <person name="Eloe-Fadrosh E.A."/>
            <person name="Kyrpides N.C."/>
            <person name="Woyke T."/>
        </authorList>
    </citation>
    <scope>NUCLEOTIDE SEQUENCE</scope>
    <source>
        <strain evidence="1">GVMAG-M-3300023174-189</strain>
    </source>
</reference>